<dbReference type="PRINTS" id="PR00344">
    <property type="entry name" value="BCTRLSENSOR"/>
</dbReference>
<feature type="domain" description="Response regulatory" evidence="14">
    <location>
        <begin position="405"/>
        <end position="527"/>
    </location>
</feature>
<reference evidence="15" key="1">
    <citation type="journal article" date="2014" name="Int. J. Syst. Evol. Microbiol.">
        <title>Complete genome sequence of Corynebacterium casei LMG S-19264T (=DSM 44701T), isolated from a smear-ripened cheese.</title>
        <authorList>
            <consortium name="US DOE Joint Genome Institute (JGI-PGF)"/>
            <person name="Walter F."/>
            <person name="Albersmeier A."/>
            <person name="Kalinowski J."/>
            <person name="Ruckert C."/>
        </authorList>
    </citation>
    <scope>NUCLEOTIDE SEQUENCE</scope>
    <source>
        <strain evidence="15">CGMCC 1.15725</strain>
    </source>
</reference>
<dbReference type="InterPro" id="IPR003594">
    <property type="entry name" value="HATPase_dom"/>
</dbReference>
<dbReference type="Gene3D" id="3.40.50.2300">
    <property type="match status" value="2"/>
</dbReference>
<dbReference type="Gene3D" id="3.30.450.20">
    <property type="entry name" value="PAS domain"/>
    <property type="match status" value="1"/>
</dbReference>
<accession>A0A8J2YSX6</accession>
<evidence type="ECO:0000313" key="16">
    <source>
        <dbReference type="Proteomes" id="UP000646365"/>
    </source>
</evidence>
<dbReference type="InterPro" id="IPR005467">
    <property type="entry name" value="His_kinase_dom"/>
</dbReference>
<evidence type="ECO:0000256" key="2">
    <source>
        <dbReference type="ARBA" id="ARBA00012438"/>
    </source>
</evidence>
<feature type="domain" description="Histidine kinase" evidence="13">
    <location>
        <begin position="159"/>
        <end position="390"/>
    </location>
</feature>
<evidence type="ECO:0000256" key="3">
    <source>
        <dbReference type="ARBA" id="ARBA00022553"/>
    </source>
</evidence>
<comment type="catalytic activity">
    <reaction evidence="1">
        <text>ATP + protein L-histidine = ADP + protein N-phospho-L-histidine.</text>
        <dbReference type="EC" id="2.7.13.3"/>
    </reaction>
</comment>
<dbReference type="Proteomes" id="UP000646365">
    <property type="component" value="Unassembled WGS sequence"/>
</dbReference>
<dbReference type="GO" id="GO:0000155">
    <property type="term" value="F:phosphorelay sensor kinase activity"/>
    <property type="evidence" value="ECO:0007669"/>
    <property type="project" value="InterPro"/>
</dbReference>
<keyword evidence="5" id="KW-0547">Nucleotide-binding</keyword>
<evidence type="ECO:0000256" key="4">
    <source>
        <dbReference type="ARBA" id="ARBA00022679"/>
    </source>
</evidence>
<keyword evidence="12" id="KW-0175">Coiled coil</keyword>
<dbReference type="AlphaFoldDB" id="A0A8J2YSX6"/>
<dbReference type="InterPro" id="IPR035965">
    <property type="entry name" value="PAS-like_dom_sf"/>
</dbReference>
<dbReference type="SUPFAM" id="SSF55785">
    <property type="entry name" value="PYP-like sensor domain (PAS domain)"/>
    <property type="match status" value="1"/>
</dbReference>
<dbReference type="Gene3D" id="3.30.565.10">
    <property type="entry name" value="Histidine kinase-like ATPase, C-terminal domain"/>
    <property type="match status" value="1"/>
</dbReference>
<protein>
    <recommendedName>
        <fullName evidence="10">Sensory/regulatory protein RpfC</fullName>
        <ecNumber evidence="2">2.7.13.3</ecNumber>
    </recommendedName>
</protein>
<keyword evidence="8" id="KW-0902">Two-component regulatory system</keyword>
<feature type="domain" description="Response regulatory" evidence="14">
    <location>
        <begin position="551"/>
        <end position="673"/>
    </location>
</feature>
<dbReference type="SMART" id="SM00448">
    <property type="entry name" value="REC"/>
    <property type="match status" value="2"/>
</dbReference>
<evidence type="ECO:0000256" key="7">
    <source>
        <dbReference type="ARBA" id="ARBA00022840"/>
    </source>
</evidence>
<comment type="subunit">
    <text evidence="9">At low DSF concentrations, interacts with RpfF.</text>
</comment>
<name>A0A8J2YSX6_9PROT</name>
<dbReference type="Pfam" id="PF02518">
    <property type="entry name" value="HATPase_c"/>
    <property type="match status" value="1"/>
</dbReference>
<evidence type="ECO:0000256" key="9">
    <source>
        <dbReference type="ARBA" id="ARBA00064003"/>
    </source>
</evidence>
<dbReference type="InterPro" id="IPR011006">
    <property type="entry name" value="CheY-like_superfamily"/>
</dbReference>
<dbReference type="GO" id="GO:0005524">
    <property type="term" value="F:ATP binding"/>
    <property type="evidence" value="ECO:0007669"/>
    <property type="project" value="UniProtKB-KW"/>
</dbReference>
<dbReference type="InterPro" id="IPR036890">
    <property type="entry name" value="HATPase_C_sf"/>
</dbReference>
<keyword evidence="3 11" id="KW-0597">Phosphoprotein</keyword>
<dbReference type="EMBL" id="BMJQ01000005">
    <property type="protein sequence ID" value="GGF15816.1"/>
    <property type="molecule type" value="Genomic_DNA"/>
</dbReference>
<dbReference type="Pfam" id="PF00512">
    <property type="entry name" value="HisKA"/>
    <property type="match status" value="1"/>
</dbReference>
<evidence type="ECO:0000256" key="8">
    <source>
        <dbReference type="ARBA" id="ARBA00023012"/>
    </source>
</evidence>
<evidence type="ECO:0000256" key="1">
    <source>
        <dbReference type="ARBA" id="ARBA00000085"/>
    </source>
</evidence>
<dbReference type="PANTHER" id="PTHR45339">
    <property type="entry name" value="HYBRID SIGNAL TRANSDUCTION HISTIDINE KINASE J"/>
    <property type="match status" value="1"/>
</dbReference>
<dbReference type="InterPro" id="IPR036097">
    <property type="entry name" value="HisK_dim/P_sf"/>
</dbReference>
<dbReference type="CDD" id="cd16922">
    <property type="entry name" value="HATPase_EvgS-ArcB-TorS-like"/>
    <property type="match status" value="1"/>
</dbReference>
<keyword evidence="16" id="KW-1185">Reference proteome</keyword>
<dbReference type="PROSITE" id="PS50109">
    <property type="entry name" value="HIS_KIN"/>
    <property type="match status" value="1"/>
</dbReference>
<dbReference type="CDD" id="cd00082">
    <property type="entry name" value="HisKA"/>
    <property type="match status" value="1"/>
</dbReference>
<reference evidence="15" key="2">
    <citation type="submission" date="2020-09" db="EMBL/GenBank/DDBJ databases">
        <authorList>
            <person name="Sun Q."/>
            <person name="Zhou Y."/>
        </authorList>
    </citation>
    <scope>NUCLEOTIDE SEQUENCE</scope>
    <source>
        <strain evidence="15">CGMCC 1.15725</strain>
    </source>
</reference>
<evidence type="ECO:0000256" key="11">
    <source>
        <dbReference type="PROSITE-ProRule" id="PRU00169"/>
    </source>
</evidence>
<dbReference type="InterPro" id="IPR004358">
    <property type="entry name" value="Sig_transdc_His_kin-like_C"/>
</dbReference>
<dbReference type="SMART" id="SM00388">
    <property type="entry name" value="HisKA"/>
    <property type="match status" value="1"/>
</dbReference>
<evidence type="ECO:0000256" key="6">
    <source>
        <dbReference type="ARBA" id="ARBA00022777"/>
    </source>
</evidence>
<dbReference type="Gene3D" id="1.10.287.130">
    <property type="match status" value="1"/>
</dbReference>
<evidence type="ECO:0000256" key="12">
    <source>
        <dbReference type="SAM" id="Coils"/>
    </source>
</evidence>
<organism evidence="15 16">
    <name type="scientific">Aliidongia dinghuensis</name>
    <dbReference type="NCBI Taxonomy" id="1867774"/>
    <lineage>
        <taxon>Bacteria</taxon>
        <taxon>Pseudomonadati</taxon>
        <taxon>Pseudomonadota</taxon>
        <taxon>Alphaproteobacteria</taxon>
        <taxon>Rhodospirillales</taxon>
        <taxon>Dongiaceae</taxon>
        <taxon>Aliidongia</taxon>
    </lineage>
</organism>
<dbReference type="CDD" id="cd17546">
    <property type="entry name" value="REC_hyHK_CKI1_RcsC-like"/>
    <property type="match status" value="1"/>
</dbReference>
<dbReference type="InterPro" id="IPR001789">
    <property type="entry name" value="Sig_transdc_resp-reg_receiver"/>
</dbReference>
<keyword evidence="6" id="KW-0418">Kinase</keyword>
<dbReference type="PROSITE" id="PS50110">
    <property type="entry name" value="RESPONSE_REGULATORY"/>
    <property type="match status" value="2"/>
</dbReference>
<dbReference type="SUPFAM" id="SSF47384">
    <property type="entry name" value="Homodimeric domain of signal transducing histidine kinase"/>
    <property type="match status" value="1"/>
</dbReference>
<gene>
    <name evidence="15" type="ORF">GCM10011611_21990</name>
</gene>
<dbReference type="SUPFAM" id="SSF55874">
    <property type="entry name" value="ATPase domain of HSP90 chaperone/DNA topoisomerase II/histidine kinase"/>
    <property type="match status" value="1"/>
</dbReference>
<dbReference type="PANTHER" id="PTHR45339:SF5">
    <property type="entry name" value="HISTIDINE KINASE"/>
    <property type="match status" value="1"/>
</dbReference>
<dbReference type="Pfam" id="PF00072">
    <property type="entry name" value="Response_reg"/>
    <property type="match status" value="2"/>
</dbReference>
<proteinExistence type="predicted"/>
<feature type="coiled-coil region" evidence="12">
    <location>
        <begin position="128"/>
        <end position="159"/>
    </location>
</feature>
<dbReference type="FunFam" id="3.30.565.10:FF:000010">
    <property type="entry name" value="Sensor histidine kinase RcsC"/>
    <property type="match status" value="1"/>
</dbReference>
<comment type="caution">
    <text evidence="15">The sequence shown here is derived from an EMBL/GenBank/DDBJ whole genome shotgun (WGS) entry which is preliminary data.</text>
</comment>
<evidence type="ECO:0000313" key="15">
    <source>
        <dbReference type="EMBL" id="GGF15816.1"/>
    </source>
</evidence>
<dbReference type="SMART" id="SM00387">
    <property type="entry name" value="HATPase_c"/>
    <property type="match status" value="1"/>
</dbReference>
<dbReference type="RefSeq" id="WP_189045577.1">
    <property type="nucleotide sequence ID" value="NZ_BMJQ01000005.1"/>
</dbReference>
<dbReference type="InterPro" id="IPR003661">
    <property type="entry name" value="HisK_dim/P_dom"/>
</dbReference>
<keyword evidence="7" id="KW-0067">ATP-binding</keyword>
<sequence length="680" mass="72603">MAADLSDLSPLVDLVDLGVMLIGEDRRVTFWNDWLAVRSGVPAPAACGRPLAALFPELARSRLEHTIEAALKSGQSAVLSRQLNPSLLPLRNAAGQPIVQAVIVRQVVLAGSPFCLIQVRDETAAATRERLLRENQRQLSEAREAADRANRAKSEFLANMSHEIRTPMNAVVGLTHLLLDGGTRALQQDYLDKIRHSAESLLAIINEILDFSKIEAGQLVLDCAPVDLDQVIAVALDLAAVRADEKQLELLVETRPEVPRMVLGDGLRLSQILNNLLSNATKFTDEGEIVLTVERVPVEHLSVERQPGPDDRIRLRFGVADTGIGLDAEAQARLFRPFVQADGSTTRRFGGTGLGLAISKRLVALMGGEIGVESAPGEGSLFWFTAEFGRADEAAAPARPKYRASALVAVAQPTARSILGRTLATLGLPVRSVEDGFTAVEALIDAASAGRPHDLLIIDGLAPRIDGLEAAGWIRARPEIASTRILVLSTAFGRDLYQAALQSGLIDGLLVKPVDRAALALQVAQALTRRLAPVPVAVPEPVAAAAPERGRVLLVEDNEINQLVAGETLRRAGFTVEIAANGQEAFDAATRAGADFVAVLMDLQMPVMDGYEATRRIRAHGAAHGAAGDLPIIAVTAHALANEREKCLAAGMTDFLSKPFDPGELIAIVERRSEARAGAA</sequence>
<evidence type="ECO:0000259" key="13">
    <source>
        <dbReference type="PROSITE" id="PS50109"/>
    </source>
</evidence>
<evidence type="ECO:0000256" key="10">
    <source>
        <dbReference type="ARBA" id="ARBA00068150"/>
    </source>
</evidence>
<feature type="modified residue" description="4-aspartylphosphate" evidence="11">
    <location>
        <position position="459"/>
    </location>
</feature>
<evidence type="ECO:0000256" key="5">
    <source>
        <dbReference type="ARBA" id="ARBA00022741"/>
    </source>
</evidence>
<dbReference type="FunFam" id="1.10.287.130:FF:000002">
    <property type="entry name" value="Two-component osmosensing histidine kinase"/>
    <property type="match status" value="1"/>
</dbReference>
<keyword evidence="4" id="KW-0808">Transferase</keyword>
<dbReference type="SUPFAM" id="SSF52172">
    <property type="entry name" value="CheY-like"/>
    <property type="match status" value="2"/>
</dbReference>
<evidence type="ECO:0000259" key="14">
    <source>
        <dbReference type="PROSITE" id="PS50110"/>
    </source>
</evidence>
<feature type="modified residue" description="4-aspartylphosphate" evidence="11">
    <location>
        <position position="602"/>
    </location>
</feature>
<dbReference type="EC" id="2.7.13.3" evidence="2"/>